<protein>
    <submittedName>
        <fullName evidence="3">Type VI secretion protein VipB-like protein</fullName>
    </submittedName>
</protein>
<dbReference type="PANTHER" id="PTHR35565">
    <property type="entry name" value="CYTOPLASMIC PROTEIN-RELATED"/>
    <property type="match status" value="1"/>
</dbReference>
<accession>A0A1L6TDV4</accession>
<dbReference type="Proteomes" id="UP000029558">
    <property type="component" value="Chromosome"/>
</dbReference>
<organism evidence="3 4">
    <name type="scientific">Piscirickettsia salmonis</name>
    <dbReference type="NCBI Taxonomy" id="1238"/>
    <lineage>
        <taxon>Bacteria</taxon>
        <taxon>Pseudomonadati</taxon>
        <taxon>Pseudomonadota</taxon>
        <taxon>Gammaproteobacteria</taxon>
        <taxon>Thiotrichales</taxon>
        <taxon>Piscirickettsiaceae</taxon>
        <taxon>Piscirickettsia</taxon>
    </lineage>
</organism>
<dbReference type="InterPro" id="IPR044032">
    <property type="entry name" value="TssC1_C"/>
</dbReference>
<evidence type="ECO:0000313" key="3">
    <source>
        <dbReference type="EMBL" id="ALB23614.1"/>
    </source>
</evidence>
<dbReference type="InterPro" id="IPR010269">
    <property type="entry name" value="T6SS_TssC-like"/>
</dbReference>
<dbReference type="Pfam" id="PF18945">
    <property type="entry name" value="VipB_2"/>
    <property type="match status" value="1"/>
</dbReference>
<dbReference type="EMBL" id="CP012508">
    <property type="protein sequence ID" value="ALB23614.1"/>
    <property type="molecule type" value="Genomic_DNA"/>
</dbReference>
<feature type="domain" description="TssC1 C-terminal" evidence="2">
    <location>
        <begin position="377"/>
        <end position="487"/>
    </location>
</feature>
<sequence length="490" mass="56068">MESTIVDEQVKEDTILIEDIIGHTNIAPDTDEYAVVKQGITALVGELQSKEEDLKNIKIDRMMVDLMIAKIDEILSAQVDEILHNEKFQNLESSWRGLKYVVDQTDFRENTKIEIVNISKDDLIEDFEDSPEVVKSGLYKIMYTSEYGQFGGEPYASVLANYSFNQSTRDIQLLENVASIAAMSHAPFIASAAESMFGLESYEKLPNLKDLHAIFEGPMYTKWRTFREREDSRYVGLTLPRFMLRTPYDPEENPCKSFRYTEEITQHTDYLWGNSSFAFATRLTDSFGQFRWCPNITGPTSGGAVSGLPIHLFDSMGEIETKIPTEVLVSDRREFELSEEGFIPLSFKKGTDKAVFFSASSIQKPKFFGTDEDARMAEMNYRLGTQLPYMFIICRIAHYLKVIQRENIGSWRERADLEKELNKWINQFVVDQDNVSASIRSRKPLRKASVKVSEVPGNAGWYSISMNIRPHFKYMGSDITLSLVGRLEQD</sequence>
<dbReference type="NCBIfam" id="TIGR03355">
    <property type="entry name" value="VI_chp_2"/>
    <property type="match status" value="1"/>
</dbReference>
<dbReference type="AlphaFoldDB" id="A0A1L6TDV4"/>
<name>A0A1L6TDV4_PISSA</name>
<proteinExistence type="predicted"/>
<evidence type="ECO:0000259" key="1">
    <source>
        <dbReference type="Pfam" id="PF05943"/>
    </source>
</evidence>
<feature type="domain" description="TssC1 N-terminal" evidence="1">
    <location>
        <begin position="66"/>
        <end position="363"/>
    </location>
</feature>
<evidence type="ECO:0000259" key="2">
    <source>
        <dbReference type="Pfam" id="PF18945"/>
    </source>
</evidence>
<dbReference type="RefSeq" id="WP_017376355.1">
    <property type="nucleotide sequence ID" value="NZ_CP012508.1"/>
</dbReference>
<dbReference type="InterPro" id="IPR044031">
    <property type="entry name" value="TssC1_N"/>
</dbReference>
<dbReference type="Pfam" id="PF05943">
    <property type="entry name" value="VipB"/>
    <property type="match status" value="1"/>
</dbReference>
<evidence type="ECO:0000313" key="4">
    <source>
        <dbReference type="Proteomes" id="UP000029558"/>
    </source>
</evidence>
<dbReference type="PANTHER" id="PTHR35565:SF1">
    <property type="entry name" value="TYPE VI SECRETION SYSTEM CONTRACTILE SHEATH LARGE SUBUNIT"/>
    <property type="match status" value="1"/>
</dbReference>
<gene>
    <name evidence="3" type="ORF">KU39_2436</name>
</gene>
<reference evidence="3 4" key="1">
    <citation type="journal article" date="2014" name="Genome Announc.">
        <title>Comparative Genome Analysis of Two Isolates of the Fish Pathogen Piscirickettsia salmonis from Different Hosts Reveals Major Differences in Virulence-Associated Secretion Systems.</title>
        <authorList>
            <person name="Bohle H."/>
            <person name="Henriquez P."/>
            <person name="Grothusen H."/>
            <person name="Navas E."/>
            <person name="Sandoval A."/>
            <person name="Bustamante F."/>
            <person name="Bustos P."/>
            <person name="Mancilla M."/>
        </authorList>
    </citation>
    <scope>NUCLEOTIDE SEQUENCE [LARGE SCALE GENOMIC DNA]</scope>
    <source>
        <strain evidence="4">B1-32597</strain>
    </source>
</reference>